<dbReference type="GO" id="GO:0006888">
    <property type="term" value="P:endoplasmic reticulum to Golgi vesicle-mediated transport"/>
    <property type="evidence" value="ECO:0007669"/>
    <property type="project" value="TreeGrafter"/>
</dbReference>
<sequence>MAALSEPPQAFVDGAALDYFMMEMVNTLKASAAVATARAKKIEQEMVEAGLVPPSIPAPPPLPLKKESARDSVTSLTSKSGSKAVVDEDEEALRSRLEYIGSHVGANITEKLCRDRGMFSDTLDIIKFICKDIWATFWDKQVDNLRTNHRGIYVLQDNQFKPVTRLSSWEGRPEAIRRAKIYAAMPAGIIKGALSRLGYNATVTAEITSLPQCTFQIKLPKNA</sequence>
<dbReference type="GO" id="GO:0005802">
    <property type="term" value="C:trans-Golgi network"/>
    <property type="evidence" value="ECO:0007669"/>
    <property type="project" value="TreeGrafter"/>
</dbReference>
<dbReference type="SUPFAM" id="SSF111126">
    <property type="entry name" value="Ligand-binding domain in the NO signalling and Golgi transport"/>
    <property type="match status" value="1"/>
</dbReference>
<evidence type="ECO:0000313" key="3">
    <source>
        <dbReference type="EMBL" id="EKM76992.1"/>
    </source>
</evidence>
<dbReference type="EMBL" id="JH971398">
    <property type="protein sequence ID" value="EKM76992.1"/>
    <property type="molecule type" value="Genomic_DNA"/>
</dbReference>
<dbReference type="Gene3D" id="3.30.1380.20">
    <property type="entry name" value="Trafficking protein particle complex subunit 3"/>
    <property type="match status" value="1"/>
</dbReference>
<feature type="compositionally biased region" description="Pro residues" evidence="2">
    <location>
        <begin position="54"/>
        <end position="63"/>
    </location>
</feature>
<dbReference type="KEGG" id="abp:AGABI1DRAFT62383"/>
<dbReference type="RefSeq" id="XP_007332264.1">
    <property type="nucleotide sequence ID" value="XM_007332202.1"/>
</dbReference>
<protein>
    <recommendedName>
        <fullName evidence="5">Trafficking protein particle complex subunit 6B</fullName>
    </recommendedName>
</protein>
<dbReference type="GeneID" id="18830406"/>
<dbReference type="AlphaFoldDB" id="K5X252"/>
<dbReference type="InParanoid" id="K5X252"/>
<accession>K5X252</accession>
<keyword evidence="4" id="KW-1185">Reference proteome</keyword>
<evidence type="ECO:0000256" key="2">
    <source>
        <dbReference type="SAM" id="MobiDB-lite"/>
    </source>
</evidence>
<dbReference type="InterPro" id="IPR007194">
    <property type="entry name" value="TRAPP_component"/>
</dbReference>
<dbReference type="STRING" id="597362.K5X252"/>
<evidence type="ECO:0000256" key="1">
    <source>
        <dbReference type="ARBA" id="ARBA00006218"/>
    </source>
</evidence>
<dbReference type="eggNOG" id="KOG3316">
    <property type="taxonomic scope" value="Eukaryota"/>
</dbReference>
<evidence type="ECO:0008006" key="5">
    <source>
        <dbReference type="Google" id="ProtNLM"/>
    </source>
</evidence>
<feature type="region of interest" description="Disordered" evidence="2">
    <location>
        <begin position="52"/>
        <end position="71"/>
    </location>
</feature>
<reference evidence="4" key="1">
    <citation type="journal article" date="2012" name="Proc. Natl. Acad. Sci. U.S.A.">
        <title>Genome sequence of the button mushroom Agaricus bisporus reveals mechanisms governing adaptation to a humic-rich ecological niche.</title>
        <authorList>
            <person name="Morin E."/>
            <person name="Kohler A."/>
            <person name="Baker A.R."/>
            <person name="Foulongne-Oriol M."/>
            <person name="Lombard V."/>
            <person name="Nagy L.G."/>
            <person name="Ohm R.A."/>
            <person name="Patyshakuliyeva A."/>
            <person name="Brun A."/>
            <person name="Aerts A.L."/>
            <person name="Bailey A.M."/>
            <person name="Billette C."/>
            <person name="Coutinho P.M."/>
            <person name="Deakin G."/>
            <person name="Doddapaneni H."/>
            <person name="Floudas D."/>
            <person name="Grimwood J."/>
            <person name="Hilden K."/>
            <person name="Kuees U."/>
            <person name="LaButti K.M."/>
            <person name="Lapidus A."/>
            <person name="Lindquist E.A."/>
            <person name="Lucas S.M."/>
            <person name="Murat C."/>
            <person name="Riley R.W."/>
            <person name="Salamov A.A."/>
            <person name="Schmutz J."/>
            <person name="Subramanian V."/>
            <person name="Woesten H.A.B."/>
            <person name="Xu J."/>
            <person name="Eastwood D.C."/>
            <person name="Foster G.D."/>
            <person name="Sonnenberg A.S."/>
            <person name="Cullen D."/>
            <person name="de Vries R.P."/>
            <person name="Lundell T."/>
            <person name="Hibbett D.S."/>
            <person name="Henrissat B."/>
            <person name="Burton K.S."/>
            <person name="Kerrigan R.W."/>
            <person name="Challen M.P."/>
            <person name="Grigoriev I.V."/>
            <person name="Martin F."/>
        </authorList>
    </citation>
    <scope>NUCLEOTIDE SEQUENCE [LARGE SCALE GENOMIC DNA]</scope>
    <source>
        <strain evidence="4">JB137-S8 / ATCC MYA-4627 / FGSC 10392</strain>
    </source>
</reference>
<dbReference type="Pfam" id="PF04051">
    <property type="entry name" value="TRAPP"/>
    <property type="match status" value="1"/>
</dbReference>
<evidence type="ECO:0000313" key="4">
    <source>
        <dbReference type="Proteomes" id="UP000008493"/>
    </source>
</evidence>
<dbReference type="GO" id="GO:0030008">
    <property type="term" value="C:TRAPP complex"/>
    <property type="evidence" value="ECO:0007669"/>
    <property type="project" value="TreeGrafter"/>
</dbReference>
<gene>
    <name evidence="3" type="ORF">AGABI1DRAFT_62383</name>
</gene>
<dbReference type="InterPro" id="IPR024096">
    <property type="entry name" value="NO_sig/Golgi_transp_ligand-bd"/>
</dbReference>
<dbReference type="CDD" id="cd14944">
    <property type="entry name" value="TRAPPC6A_Trs33"/>
    <property type="match status" value="1"/>
</dbReference>
<dbReference type="PANTHER" id="PTHR12817">
    <property type="entry name" value="TRAFFICKING PROTEIN PARTICLE COMPLEX SUBUNIT 6B"/>
    <property type="match status" value="1"/>
</dbReference>
<name>K5X252_AGABU</name>
<dbReference type="OMA" id="AMDYFLI"/>
<dbReference type="InterPro" id="IPR037992">
    <property type="entry name" value="TRAPPC6/Trs33"/>
</dbReference>
<dbReference type="PANTHER" id="PTHR12817:SF0">
    <property type="entry name" value="GEO08327P1"/>
    <property type="match status" value="1"/>
</dbReference>
<dbReference type="Proteomes" id="UP000008493">
    <property type="component" value="Unassembled WGS sequence"/>
</dbReference>
<comment type="similarity">
    <text evidence="1">Belongs to the TRAPP small subunits family. BET3 subfamily.</text>
</comment>
<dbReference type="FunCoup" id="K5X252">
    <property type="interactions" value="16"/>
</dbReference>
<organism evidence="3 4">
    <name type="scientific">Agaricus bisporus var. burnettii (strain JB137-S8 / ATCC MYA-4627 / FGSC 10392)</name>
    <name type="common">White button mushroom</name>
    <dbReference type="NCBI Taxonomy" id="597362"/>
    <lineage>
        <taxon>Eukaryota</taxon>
        <taxon>Fungi</taxon>
        <taxon>Dikarya</taxon>
        <taxon>Basidiomycota</taxon>
        <taxon>Agaricomycotina</taxon>
        <taxon>Agaricomycetes</taxon>
        <taxon>Agaricomycetidae</taxon>
        <taxon>Agaricales</taxon>
        <taxon>Agaricineae</taxon>
        <taxon>Agaricaceae</taxon>
        <taxon>Agaricus</taxon>
    </lineage>
</organism>
<dbReference type="HOGENOM" id="CLU_076409_0_0_1"/>
<dbReference type="GO" id="GO:0005801">
    <property type="term" value="C:cis-Golgi network"/>
    <property type="evidence" value="ECO:0007669"/>
    <property type="project" value="TreeGrafter"/>
</dbReference>
<dbReference type="OrthoDB" id="941624at2759"/>
<proteinExistence type="inferred from homology"/>